<dbReference type="AlphaFoldDB" id="A0A1L5PFE1"/>
<keyword evidence="7 10" id="KW-0460">Magnesium</keyword>
<evidence type="ECO:0000313" key="13">
    <source>
        <dbReference type="EMBL" id="APO78780.1"/>
    </source>
</evidence>
<name>A0A1L5PFE1_RHIET</name>
<sequence>MASLFTRRRAIAIIAAAAGLPLVRSAEPARAAADAVVWRGQALGAQATLILHDDNRSRAATLIAQVVAEVDRLEAIFSLYRSDSALCELNRVGGLAAPPTEMIALLERCRTYWETTKGLFDPTIQPLWALYAHHFSASGADAAGPPAAQLKTALTRIGFDGVRFNRDRIAFIRPGMAMSLNGVAQGFITDRVVNLLRNAGVTSSLVNMGEDRAVGAKADGSPWSIGLASQEDSLKADAVLEIVDQAVATSSAAGLHFDGSGRFGHILDPRTGTAPQLYRRLSVVAKEAATADALSTAMSLAAPQQIPDMLAPSDEASVDLVTMSGEHLRFGMDG</sequence>
<organism evidence="13 14">
    <name type="scientific">Rhizobium etli 8C-3</name>
    <dbReference type="NCBI Taxonomy" id="538025"/>
    <lineage>
        <taxon>Bacteria</taxon>
        <taxon>Pseudomonadati</taxon>
        <taxon>Pseudomonadota</taxon>
        <taxon>Alphaproteobacteria</taxon>
        <taxon>Hyphomicrobiales</taxon>
        <taxon>Rhizobiaceae</taxon>
        <taxon>Rhizobium/Agrobacterium group</taxon>
        <taxon>Rhizobium</taxon>
    </lineage>
</organism>
<evidence type="ECO:0000256" key="2">
    <source>
        <dbReference type="ARBA" id="ARBA00016337"/>
    </source>
</evidence>
<proteinExistence type="inferred from homology"/>
<evidence type="ECO:0000256" key="7">
    <source>
        <dbReference type="ARBA" id="ARBA00022842"/>
    </source>
</evidence>
<keyword evidence="5 10" id="KW-0479">Metal-binding</keyword>
<comment type="catalytic activity">
    <reaction evidence="9 10">
        <text>L-threonyl-[protein] + FAD = FMN-L-threonyl-[protein] + AMP + H(+)</text>
        <dbReference type="Rhea" id="RHEA:36847"/>
        <dbReference type="Rhea" id="RHEA-COMP:11060"/>
        <dbReference type="Rhea" id="RHEA-COMP:11061"/>
        <dbReference type="ChEBI" id="CHEBI:15378"/>
        <dbReference type="ChEBI" id="CHEBI:30013"/>
        <dbReference type="ChEBI" id="CHEBI:57692"/>
        <dbReference type="ChEBI" id="CHEBI:74257"/>
        <dbReference type="ChEBI" id="CHEBI:456215"/>
        <dbReference type="EC" id="2.7.1.180"/>
    </reaction>
</comment>
<accession>A0A1L5PFE1</accession>
<evidence type="ECO:0000256" key="12">
    <source>
        <dbReference type="SAM" id="SignalP"/>
    </source>
</evidence>
<evidence type="ECO:0000256" key="10">
    <source>
        <dbReference type="PIRNR" id="PIRNR006268"/>
    </source>
</evidence>
<reference evidence="13 14" key="1">
    <citation type="submission" date="2016-09" db="EMBL/GenBank/DDBJ databases">
        <title>The complete genome sequences of Rhizobium gallicum, symbiovars gallicum and phaseoli, symbionts associated to common bean (Phaseolus vulgaris).</title>
        <authorList>
            <person name="Bustos P."/>
            <person name="Santamaria R.I."/>
            <person name="Perez-Carrascal O.M."/>
            <person name="Juarez S."/>
            <person name="Lozano L."/>
            <person name="Martinez-Flores I."/>
            <person name="Martinez-Romero E."/>
            <person name="Cevallos M."/>
            <person name="Romero D."/>
            <person name="Davila G."/>
            <person name="Gonzalez V."/>
        </authorList>
    </citation>
    <scope>NUCLEOTIDE SEQUENCE [LARGE SCALE GENOMIC DNA]</scope>
    <source>
        <strain evidence="13 14">8C-3</strain>
        <plasmid evidence="14">Plasmid prsp8c3c</plasmid>
    </source>
</reference>
<evidence type="ECO:0000256" key="1">
    <source>
        <dbReference type="ARBA" id="ARBA00011955"/>
    </source>
</evidence>
<evidence type="ECO:0000313" key="14">
    <source>
        <dbReference type="Proteomes" id="UP000185109"/>
    </source>
</evidence>
<dbReference type="PROSITE" id="PS51318">
    <property type="entry name" value="TAT"/>
    <property type="match status" value="1"/>
</dbReference>
<dbReference type="PIRSF" id="PIRSF006268">
    <property type="entry name" value="ApbE"/>
    <property type="match status" value="1"/>
</dbReference>
<dbReference type="RefSeq" id="WP_074064601.1">
    <property type="nucleotide sequence ID" value="NZ_CP017244.1"/>
</dbReference>
<keyword evidence="12" id="KW-0732">Signal</keyword>
<feature type="binding site" evidence="11">
    <location>
        <position position="296"/>
    </location>
    <ligand>
        <name>Mg(2+)</name>
        <dbReference type="ChEBI" id="CHEBI:18420"/>
    </ligand>
</feature>
<feature type="binding site" evidence="11">
    <location>
        <position position="182"/>
    </location>
    <ligand>
        <name>Mg(2+)</name>
        <dbReference type="ChEBI" id="CHEBI:18420"/>
    </ligand>
</feature>
<dbReference type="Pfam" id="PF02424">
    <property type="entry name" value="ApbE"/>
    <property type="match status" value="1"/>
</dbReference>
<evidence type="ECO:0000256" key="9">
    <source>
        <dbReference type="ARBA" id="ARBA00048540"/>
    </source>
</evidence>
<keyword evidence="13" id="KW-0614">Plasmid</keyword>
<evidence type="ECO:0000256" key="3">
    <source>
        <dbReference type="ARBA" id="ARBA00022630"/>
    </source>
</evidence>
<dbReference type="InterPro" id="IPR003374">
    <property type="entry name" value="ApbE-like_sf"/>
</dbReference>
<keyword evidence="3 10" id="KW-0285">Flavoprotein</keyword>
<dbReference type="InterPro" id="IPR024932">
    <property type="entry name" value="ApbE"/>
</dbReference>
<dbReference type="PANTHER" id="PTHR30040:SF2">
    <property type="entry name" value="FAD:PROTEIN FMN TRANSFERASE"/>
    <property type="match status" value="1"/>
</dbReference>
<comment type="similarity">
    <text evidence="10">Belongs to the ApbE family.</text>
</comment>
<keyword evidence="4 10" id="KW-0808">Transferase</keyword>
<evidence type="ECO:0000256" key="11">
    <source>
        <dbReference type="PIRSR" id="PIRSR006268-2"/>
    </source>
</evidence>
<comment type="cofactor">
    <cofactor evidence="11">
        <name>Mg(2+)</name>
        <dbReference type="ChEBI" id="CHEBI:18420"/>
    </cofactor>
    <cofactor evidence="11">
        <name>Mn(2+)</name>
        <dbReference type="ChEBI" id="CHEBI:29035"/>
    </cofactor>
    <text evidence="11">Magnesium. Can also use manganese.</text>
</comment>
<keyword evidence="6 10" id="KW-0274">FAD</keyword>
<dbReference type="GO" id="GO:0046872">
    <property type="term" value="F:metal ion binding"/>
    <property type="evidence" value="ECO:0007669"/>
    <property type="project" value="UniProtKB-UniRule"/>
</dbReference>
<evidence type="ECO:0000256" key="5">
    <source>
        <dbReference type="ARBA" id="ARBA00022723"/>
    </source>
</evidence>
<dbReference type="Gene3D" id="3.10.520.10">
    <property type="entry name" value="ApbE-like domains"/>
    <property type="match status" value="1"/>
</dbReference>
<dbReference type="SUPFAM" id="SSF143631">
    <property type="entry name" value="ApbE-like"/>
    <property type="match status" value="1"/>
</dbReference>
<dbReference type="InterPro" id="IPR006311">
    <property type="entry name" value="TAT_signal"/>
</dbReference>
<dbReference type="Proteomes" id="UP000185109">
    <property type="component" value="Plasmid pRsp8C3c"/>
</dbReference>
<dbReference type="EMBL" id="CP017244">
    <property type="protein sequence ID" value="APO78780.1"/>
    <property type="molecule type" value="Genomic_DNA"/>
</dbReference>
<geneLocation type="plasmid" evidence="14">
    <name>prsp8c3c</name>
</geneLocation>
<gene>
    <name evidence="13" type="ORF">AM571_PC01044</name>
</gene>
<feature type="binding site" evidence="11">
    <location>
        <position position="292"/>
    </location>
    <ligand>
        <name>Mg(2+)</name>
        <dbReference type="ChEBI" id="CHEBI:18420"/>
    </ligand>
</feature>
<protein>
    <recommendedName>
        <fullName evidence="2 10">FAD:protein FMN transferase</fullName>
        <ecNumber evidence="1 10">2.7.1.180</ecNumber>
    </recommendedName>
    <alternativeName>
        <fullName evidence="8 10">Flavin transferase</fullName>
    </alternativeName>
</protein>
<feature type="signal peptide" evidence="12">
    <location>
        <begin position="1"/>
        <end position="31"/>
    </location>
</feature>
<dbReference type="EC" id="2.7.1.180" evidence="1 10"/>
<dbReference type="PANTHER" id="PTHR30040">
    <property type="entry name" value="THIAMINE BIOSYNTHESIS LIPOPROTEIN APBE"/>
    <property type="match status" value="1"/>
</dbReference>
<evidence type="ECO:0000256" key="6">
    <source>
        <dbReference type="ARBA" id="ARBA00022827"/>
    </source>
</evidence>
<evidence type="ECO:0000256" key="8">
    <source>
        <dbReference type="ARBA" id="ARBA00031306"/>
    </source>
</evidence>
<dbReference type="GO" id="GO:0016740">
    <property type="term" value="F:transferase activity"/>
    <property type="evidence" value="ECO:0007669"/>
    <property type="project" value="UniProtKB-UniRule"/>
</dbReference>
<feature type="chain" id="PRO_5039954801" description="FAD:protein FMN transferase" evidence="12">
    <location>
        <begin position="32"/>
        <end position="334"/>
    </location>
</feature>
<evidence type="ECO:0000256" key="4">
    <source>
        <dbReference type="ARBA" id="ARBA00022679"/>
    </source>
</evidence>